<dbReference type="OrthoDB" id="1878542at2759"/>
<dbReference type="SUPFAM" id="SSF54373">
    <property type="entry name" value="FAD-linked reductases, C-terminal domain"/>
    <property type="match status" value="1"/>
</dbReference>
<gene>
    <name evidence="7" type="ORF">AAE3_LOCUS11155</name>
</gene>
<dbReference type="InterPro" id="IPR050493">
    <property type="entry name" value="FAD-dep_Monooxygenase_BioMet"/>
</dbReference>
<proteinExistence type="inferred from homology"/>
<evidence type="ECO:0000256" key="1">
    <source>
        <dbReference type="ARBA" id="ARBA00007992"/>
    </source>
</evidence>
<keyword evidence="5" id="KW-0503">Monooxygenase</keyword>
<reference evidence="7 8" key="1">
    <citation type="submission" date="2020-01" db="EMBL/GenBank/DDBJ databases">
        <authorList>
            <person name="Gupta K D."/>
        </authorList>
    </citation>
    <scope>NUCLEOTIDE SEQUENCE [LARGE SCALE GENOMIC DNA]</scope>
</reference>
<dbReference type="GO" id="GO:0071949">
    <property type="term" value="F:FAD binding"/>
    <property type="evidence" value="ECO:0007669"/>
    <property type="project" value="InterPro"/>
</dbReference>
<dbReference type="SUPFAM" id="SSF51905">
    <property type="entry name" value="FAD/NAD(P)-binding domain"/>
    <property type="match status" value="1"/>
</dbReference>
<accession>A0A8S0VZP0</accession>
<evidence type="ECO:0000259" key="6">
    <source>
        <dbReference type="Pfam" id="PF01494"/>
    </source>
</evidence>
<feature type="domain" description="FAD-binding" evidence="6">
    <location>
        <begin position="52"/>
        <end position="399"/>
    </location>
</feature>
<dbReference type="Pfam" id="PF01494">
    <property type="entry name" value="FAD_binding_3"/>
    <property type="match status" value="1"/>
</dbReference>
<dbReference type="GO" id="GO:0004497">
    <property type="term" value="F:monooxygenase activity"/>
    <property type="evidence" value="ECO:0007669"/>
    <property type="project" value="UniProtKB-KW"/>
</dbReference>
<comment type="caution">
    <text evidence="7">The sequence shown here is derived from an EMBL/GenBank/DDBJ whole genome shotgun (WGS) entry which is preliminary data.</text>
</comment>
<evidence type="ECO:0000313" key="8">
    <source>
        <dbReference type="Proteomes" id="UP000467700"/>
    </source>
</evidence>
<name>A0A8S0VZP0_CYCAE</name>
<dbReference type="PANTHER" id="PTHR13789:SF147">
    <property type="entry name" value="PUTATIVE (AFU_ORTHOLOGUE AFUA_2G01950)-RELATED"/>
    <property type="match status" value="1"/>
</dbReference>
<comment type="similarity">
    <text evidence="1">Belongs to the paxM FAD-dependent monooxygenase family.</text>
</comment>
<keyword evidence="8" id="KW-1185">Reference proteome</keyword>
<evidence type="ECO:0000256" key="5">
    <source>
        <dbReference type="ARBA" id="ARBA00023033"/>
    </source>
</evidence>
<dbReference type="AlphaFoldDB" id="A0A8S0VZP0"/>
<dbReference type="InterPro" id="IPR036188">
    <property type="entry name" value="FAD/NAD-bd_sf"/>
</dbReference>
<evidence type="ECO:0000256" key="4">
    <source>
        <dbReference type="ARBA" id="ARBA00023002"/>
    </source>
</evidence>
<evidence type="ECO:0000313" key="7">
    <source>
        <dbReference type="EMBL" id="CAA7268944.1"/>
    </source>
</evidence>
<dbReference type="InterPro" id="IPR002938">
    <property type="entry name" value="FAD-bd"/>
</dbReference>
<sequence>MIRPSSPELPLSGISQKDLVSFFVLAFTTGVAAGQTSNMSNEETRTAPYSLNVVIVGGGVAGLSTAFCLGKAGHKITLVEGAELLGEIGAGIQVAPNMSRLLIRWGLQDRLTELGVKPLSASFRRYENDEQVGFNIIGKRFEQDHRSPYYHLHRADLVEMIYEIAKPFLTVKHAKVTSVSPGPSASVILESGEVIEADLVIGADGIKSVVRKAIVEGPDRPVPTGDVAYRALIPTDKLLEDPELRSLVENPQVTCWMGPGRHIVGYCVRGRKQYNLVMIRPDVESEESWVATADSKEVRETYEGWNSRVTKLLGFIQVALKSKLVVRPPLDTWIDPSGRIALLGDSCHSMLPYLAQGAAMAIEDAAVLGNIFSQISHASQIGSFLKGYQDLRLPRATGTQKASQANQLRFHLPDGPGQQARDAAMKEAMKETLLEESATGSGGAQSGNRSVVVDHNKQLASLQFDYDADAAVKKWRENEGMIY</sequence>
<dbReference type="PANTHER" id="PTHR13789">
    <property type="entry name" value="MONOOXYGENASE"/>
    <property type="match status" value="1"/>
</dbReference>
<dbReference type="Gene3D" id="3.50.50.60">
    <property type="entry name" value="FAD/NAD(P)-binding domain"/>
    <property type="match status" value="1"/>
</dbReference>
<protein>
    <recommendedName>
        <fullName evidence="6">FAD-binding domain-containing protein</fullName>
    </recommendedName>
</protein>
<evidence type="ECO:0000256" key="3">
    <source>
        <dbReference type="ARBA" id="ARBA00022827"/>
    </source>
</evidence>
<evidence type="ECO:0000256" key="2">
    <source>
        <dbReference type="ARBA" id="ARBA00022630"/>
    </source>
</evidence>
<keyword evidence="2" id="KW-0285">Flavoprotein</keyword>
<dbReference type="EMBL" id="CACVBS010000072">
    <property type="protein sequence ID" value="CAA7268944.1"/>
    <property type="molecule type" value="Genomic_DNA"/>
</dbReference>
<keyword evidence="3" id="KW-0274">FAD</keyword>
<organism evidence="7 8">
    <name type="scientific">Cyclocybe aegerita</name>
    <name type="common">Black poplar mushroom</name>
    <name type="synonym">Agrocybe aegerita</name>
    <dbReference type="NCBI Taxonomy" id="1973307"/>
    <lineage>
        <taxon>Eukaryota</taxon>
        <taxon>Fungi</taxon>
        <taxon>Dikarya</taxon>
        <taxon>Basidiomycota</taxon>
        <taxon>Agaricomycotina</taxon>
        <taxon>Agaricomycetes</taxon>
        <taxon>Agaricomycetidae</taxon>
        <taxon>Agaricales</taxon>
        <taxon>Agaricineae</taxon>
        <taxon>Bolbitiaceae</taxon>
        <taxon>Cyclocybe</taxon>
    </lineage>
</organism>
<keyword evidence="4" id="KW-0560">Oxidoreductase</keyword>
<dbReference type="PRINTS" id="PR00420">
    <property type="entry name" value="RNGMNOXGNASE"/>
</dbReference>
<dbReference type="Proteomes" id="UP000467700">
    <property type="component" value="Unassembled WGS sequence"/>
</dbReference>